<feature type="domain" description="UBC core" evidence="5">
    <location>
        <begin position="1"/>
        <end position="133"/>
    </location>
</feature>
<evidence type="ECO:0000256" key="2">
    <source>
        <dbReference type="ARBA" id="ARBA00022786"/>
    </source>
</evidence>
<sequence length="133" mass="15191">MELMTSGEKGISGFPLDDNILKWTATIHGPDTSVYEGQVYKLLLEFPPEYPFKPPIVRFESRCYHPNVDHQGNICLDILKTEWSALYTVKTILLSIRSLLNEPNNKSPLNGEAAKLWADEKKFKEAMLSFQKC</sequence>
<dbReference type="Pfam" id="PF00179">
    <property type="entry name" value="UQ_con"/>
    <property type="match status" value="1"/>
</dbReference>
<dbReference type="InterPro" id="IPR016135">
    <property type="entry name" value="UBQ-conjugating_enzyme/RWD"/>
</dbReference>
<proteinExistence type="inferred from homology"/>
<dbReference type="PANTHER" id="PTHR24067">
    <property type="entry name" value="UBIQUITIN-CONJUGATING ENZYME E2"/>
    <property type="match status" value="1"/>
</dbReference>
<evidence type="ECO:0000313" key="7">
    <source>
        <dbReference type="Proteomes" id="UP000278807"/>
    </source>
</evidence>
<dbReference type="AlphaFoldDB" id="A0A0R3TQ76"/>
<evidence type="ECO:0000256" key="3">
    <source>
        <dbReference type="PROSITE-ProRule" id="PRU10133"/>
    </source>
</evidence>
<evidence type="ECO:0000313" key="8">
    <source>
        <dbReference type="WBParaSite" id="HNAJ_0000968301-mRNA-1"/>
    </source>
</evidence>
<dbReference type="SUPFAM" id="SSF54495">
    <property type="entry name" value="UBC-like"/>
    <property type="match status" value="1"/>
</dbReference>
<name>A0A0R3TQ76_RODNA</name>
<dbReference type="Gene3D" id="3.10.110.10">
    <property type="entry name" value="Ubiquitin Conjugating Enzyme"/>
    <property type="match status" value="1"/>
</dbReference>
<reference evidence="6 7" key="2">
    <citation type="submission" date="2018-11" db="EMBL/GenBank/DDBJ databases">
        <authorList>
            <consortium name="Pathogen Informatics"/>
        </authorList>
    </citation>
    <scope>NUCLEOTIDE SEQUENCE [LARGE SCALE GENOMIC DNA]</scope>
</reference>
<protein>
    <submittedName>
        <fullName evidence="8">UBC core domain-containing protein</fullName>
    </submittedName>
</protein>
<keyword evidence="2 4" id="KW-0833">Ubl conjugation pathway</keyword>
<accession>A0A0R3TQ76</accession>
<dbReference type="Proteomes" id="UP000278807">
    <property type="component" value="Unassembled WGS sequence"/>
</dbReference>
<keyword evidence="1" id="KW-0808">Transferase</keyword>
<dbReference type="CDD" id="cd23791">
    <property type="entry name" value="UBCc_UBE2C"/>
    <property type="match status" value="1"/>
</dbReference>
<feature type="active site" description="Glycyl thioester intermediate" evidence="3">
    <location>
        <position position="75"/>
    </location>
</feature>
<evidence type="ECO:0000256" key="1">
    <source>
        <dbReference type="ARBA" id="ARBA00022679"/>
    </source>
</evidence>
<dbReference type="InterPro" id="IPR050113">
    <property type="entry name" value="Ub_conjugating_enzyme"/>
</dbReference>
<dbReference type="WBParaSite" id="HNAJ_0000968301-mRNA-1">
    <property type="protein sequence ID" value="HNAJ_0000968301-mRNA-1"/>
    <property type="gene ID" value="HNAJ_0000968301"/>
</dbReference>
<evidence type="ECO:0000313" key="6">
    <source>
        <dbReference type="EMBL" id="VDO06306.1"/>
    </source>
</evidence>
<dbReference type="SMART" id="SM00212">
    <property type="entry name" value="UBCc"/>
    <property type="match status" value="1"/>
</dbReference>
<dbReference type="InterPro" id="IPR023313">
    <property type="entry name" value="UBQ-conjugating_AS"/>
</dbReference>
<dbReference type="EMBL" id="UZAE01012707">
    <property type="protein sequence ID" value="VDO06306.1"/>
    <property type="molecule type" value="Genomic_DNA"/>
</dbReference>
<dbReference type="OrthoDB" id="10253686at2759"/>
<organism evidence="8">
    <name type="scientific">Rodentolepis nana</name>
    <name type="common">Dwarf tapeworm</name>
    <name type="synonym">Hymenolepis nana</name>
    <dbReference type="NCBI Taxonomy" id="102285"/>
    <lineage>
        <taxon>Eukaryota</taxon>
        <taxon>Metazoa</taxon>
        <taxon>Spiralia</taxon>
        <taxon>Lophotrochozoa</taxon>
        <taxon>Platyhelminthes</taxon>
        <taxon>Cestoda</taxon>
        <taxon>Eucestoda</taxon>
        <taxon>Cyclophyllidea</taxon>
        <taxon>Hymenolepididae</taxon>
        <taxon>Rodentolepis</taxon>
    </lineage>
</organism>
<dbReference type="PROSITE" id="PS50127">
    <property type="entry name" value="UBC_2"/>
    <property type="match status" value="1"/>
</dbReference>
<keyword evidence="4" id="KW-0067">ATP-binding</keyword>
<keyword evidence="7" id="KW-1185">Reference proteome</keyword>
<dbReference type="STRING" id="102285.A0A0R3TQ76"/>
<dbReference type="InterPro" id="IPR000608">
    <property type="entry name" value="UBC"/>
</dbReference>
<comment type="similarity">
    <text evidence="4">Belongs to the ubiquitin-conjugating enzyme family.</text>
</comment>
<dbReference type="GO" id="GO:0005524">
    <property type="term" value="F:ATP binding"/>
    <property type="evidence" value="ECO:0007669"/>
    <property type="project" value="UniProtKB-UniRule"/>
</dbReference>
<gene>
    <name evidence="6" type="ORF">HNAJ_LOCUS9678</name>
</gene>
<evidence type="ECO:0000259" key="5">
    <source>
        <dbReference type="PROSITE" id="PS50127"/>
    </source>
</evidence>
<dbReference type="GO" id="GO:0016740">
    <property type="term" value="F:transferase activity"/>
    <property type="evidence" value="ECO:0007669"/>
    <property type="project" value="UniProtKB-KW"/>
</dbReference>
<dbReference type="PROSITE" id="PS00183">
    <property type="entry name" value="UBC_1"/>
    <property type="match status" value="1"/>
</dbReference>
<keyword evidence="4" id="KW-0547">Nucleotide-binding</keyword>
<evidence type="ECO:0000256" key="4">
    <source>
        <dbReference type="RuleBase" id="RU362109"/>
    </source>
</evidence>
<reference evidence="8" key="1">
    <citation type="submission" date="2017-02" db="UniProtKB">
        <authorList>
            <consortium name="WormBaseParasite"/>
        </authorList>
    </citation>
    <scope>IDENTIFICATION</scope>
</reference>